<sequence>MAECSFPAQAHLDQLALAVLGGVLLVHEGQQHRAERGGDEQRRGELEGEEVVDEQLLADARDVARGLVDRLQADGRHVREGPAERGDQQRGEADTGEGGGQALTAQHLDHRVRAVPADQHQHEQEQHHDRAGVDDDLHHAEERRLLHQVQHAEAEHGEHQPQRGVHRVAGEEHAQATGQRERAEHPEHDLLAQVHDVARFLGLCQDGDGRAQRTASSEEAGFSPRASWGPFT</sequence>
<name>A0ABS5AI89_9PSEU</name>
<comment type="caution">
    <text evidence="2">The sequence shown here is derived from an EMBL/GenBank/DDBJ whole genome shotgun (WGS) entry which is preliminary data.</text>
</comment>
<feature type="region of interest" description="Disordered" evidence="1">
    <location>
        <begin position="31"/>
        <end position="50"/>
    </location>
</feature>
<accession>A0ABS5AI89</accession>
<dbReference type="EMBL" id="JAGIOO010000001">
    <property type="protein sequence ID" value="MBP2476076.1"/>
    <property type="molecule type" value="Genomic_DNA"/>
</dbReference>
<dbReference type="Proteomes" id="UP001519363">
    <property type="component" value="Unassembled WGS sequence"/>
</dbReference>
<feature type="compositionally biased region" description="Basic and acidic residues" evidence="1">
    <location>
        <begin position="31"/>
        <end position="46"/>
    </location>
</feature>
<keyword evidence="3" id="KW-1185">Reference proteome</keyword>
<feature type="compositionally biased region" description="Basic and acidic residues" evidence="1">
    <location>
        <begin position="168"/>
        <end position="184"/>
    </location>
</feature>
<gene>
    <name evidence="2" type="ORF">JOF53_004948</name>
</gene>
<feature type="region of interest" description="Disordered" evidence="1">
    <location>
        <begin position="153"/>
        <end position="184"/>
    </location>
</feature>
<feature type="region of interest" description="Disordered" evidence="1">
    <location>
        <begin position="72"/>
        <end position="101"/>
    </location>
</feature>
<evidence type="ECO:0000256" key="1">
    <source>
        <dbReference type="SAM" id="MobiDB-lite"/>
    </source>
</evidence>
<protein>
    <submittedName>
        <fullName evidence="2">Uncharacterized protein</fullName>
    </submittedName>
</protein>
<reference evidence="2 3" key="1">
    <citation type="submission" date="2021-03" db="EMBL/GenBank/DDBJ databases">
        <title>Sequencing the genomes of 1000 actinobacteria strains.</title>
        <authorList>
            <person name="Klenk H.-P."/>
        </authorList>
    </citation>
    <scope>NUCLEOTIDE SEQUENCE [LARGE SCALE GENOMIC DNA]</scope>
    <source>
        <strain evidence="2 3">DSM 44580</strain>
    </source>
</reference>
<proteinExistence type="predicted"/>
<feature type="compositionally biased region" description="Basic and acidic residues" evidence="1">
    <location>
        <begin position="72"/>
        <end position="93"/>
    </location>
</feature>
<organism evidence="2 3">
    <name type="scientific">Crossiella equi</name>
    <dbReference type="NCBI Taxonomy" id="130796"/>
    <lineage>
        <taxon>Bacteria</taxon>
        <taxon>Bacillati</taxon>
        <taxon>Actinomycetota</taxon>
        <taxon>Actinomycetes</taxon>
        <taxon>Pseudonocardiales</taxon>
        <taxon>Pseudonocardiaceae</taxon>
        <taxon>Crossiella</taxon>
    </lineage>
</organism>
<evidence type="ECO:0000313" key="3">
    <source>
        <dbReference type="Proteomes" id="UP001519363"/>
    </source>
</evidence>
<evidence type="ECO:0000313" key="2">
    <source>
        <dbReference type="EMBL" id="MBP2476076.1"/>
    </source>
</evidence>
<feature type="region of interest" description="Disordered" evidence="1">
    <location>
        <begin position="208"/>
        <end position="232"/>
    </location>
</feature>